<organism evidence="1 2">
    <name type="scientific">Dissostichus mawsoni</name>
    <name type="common">Antarctic cod</name>
    <dbReference type="NCBI Taxonomy" id="36200"/>
    <lineage>
        <taxon>Eukaryota</taxon>
        <taxon>Metazoa</taxon>
        <taxon>Chordata</taxon>
        <taxon>Craniata</taxon>
        <taxon>Vertebrata</taxon>
        <taxon>Euteleostomi</taxon>
        <taxon>Actinopterygii</taxon>
        <taxon>Neopterygii</taxon>
        <taxon>Teleostei</taxon>
        <taxon>Neoteleostei</taxon>
        <taxon>Acanthomorphata</taxon>
        <taxon>Eupercaria</taxon>
        <taxon>Perciformes</taxon>
        <taxon>Notothenioidei</taxon>
        <taxon>Nototheniidae</taxon>
        <taxon>Dissostichus</taxon>
    </lineage>
</organism>
<evidence type="ECO:0000313" key="2">
    <source>
        <dbReference type="Proteomes" id="UP000518266"/>
    </source>
</evidence>
<accession>A0A7J5Z2A0</accession>
<gene>
    <name evidence="1" type="ORF">F7725_022483</name>
</gene>
<evidence type="ECO:0000313" key="1">
    <source>
        <dbReference type="EMBL" id="KAF3854428.1"/>
    </source>
</evidence>
<keyword evidence="2" id="KW-1185">Reference proteome</keyword>
<name>A0A7J5Z2A0_DISMA</name>
<comment type="caution">
    <text evidence="1">The sequence shown here is derived from an EMBL/GenBank/DDBJ whole genome shotgun (WGS) entry which is preliminary data.</text>
</comment>
<dbReference type="EMBL" id="JAAKFY010000007">
    <property type="protein sequence ID" value="KAF3854428.1"/>
    <property type="molecule type" value="Genomic_DNA"/>
</dbReference>
<reference evidence="1 2" key="1">
    <citation type="submission" date="2020-03" db="EMBL/GenBank/DDBJ databases">
        <title>Dissostichus mawsoni Genome sequencing and assembly.</title>
        <authorList>
            <person name="Park H."/>
        </authorList>
    </citation>
    <scope>NUCLEOTIDE SEQUENCE [LARGE SCALE GENOMIC DNA]</scope>
    <source>
        <strain evidence="1">DM0001</strain>
        <tissue evidence="1">Muscle</tissue>
    </source>
</reference>
<dbReference type="AlphaFoldDB" id="A0A7J5Z2A0"/>
<sequence length="68" mass="7800">MYWQHLFQSMPVVHTTFGKGPYLTSLRKQARSYKRGPNRTGDSVVGYSETSACGLWNISDFSIRVEQK</sequence>
<dbReference type="Proteomes" id="UP000518266">
    <property type="component" value="Unassembled WGS sequence"/>
</dbReference>
<proteinExistence type="predicted"/>
<protein>
    <submittedName>
        <fullName evidence="1">Uncharacterized protein</fullName>
    </submittedName>
</protein>